<feature type="domain" description="Serine/threonine specific protein phosphatases" evidence="11">
    <location>
        <begin position="303"/>
        <end position="308"/>
    </location>
</feature>
<dbReference type="SUPFAM" id="SSF56300">
    <property type="entry name" value="Metallo-dependent phosphatases"/>
    <property type="match status" value="1"/>
</dbReference>
<dbReference type="PANTHER" id="PTHR11668">
    <property type="entry name" value="SERINE/THREONINE PROTEIN PHOSPHATASE"/>
    <property type="match status" value="1"/>
</dbReference>
<dbReference type="PROSITE" id="PS00125">
    <property type="entry name" value="SER_THR_PHOSPHATASE"/>
    <property type="match status" value="1"/>
</dbReference>
<dbReference type="GO" id="GO:0005737">
    <property type="term" value="C:cytoplasm"/>
    <property type="evidence" value="ECO:0007669"/>
    <property type="project" value="TreeGrafter"/>
</dbReference>
<dbReference type="PANTHER" id="PTHR11668:SF300">
    <property type="entry name" value="SERINE_THREONINE-PROTEIN PHOSPHATASE"/>
    <property type="match status" value="1"/>
</dbReference>
<sequence length="523" mass="58975">MPDWSAMRPTADAIVFTLLYFVFVISVIVNCVKKRTIVSEKYYSLSEKPTQTETIVDESKTPETSDRTTSATSGSTNADPTTSSAQEKEDKVVEDHTGDTYKEIRPKASASKYPNKVQHIDRTDMVALASLSEEEQKILLRAMSRGGVKGGVENGSKEAVVNKVYTVGTTDEITLQERELPESVGDLNLDNVVPLDNLLIRMVQNGPRQFKFDYQELKELLEKGTEVFSAECSLLDVNVPCVIYGDIHGQYSDLHRWFNLNGWPNRTRTVFLGDFVDRGSHGIEVVAMLTLLKLHFPENIFVVRGNHEEESLNKAYSFYEEVVARFTEEESKPKGQQMYSAFKKLFMHLPLAVLVGKRILGMHGGISPKMRCLQDIRNIKRPIDDFEVGSLECDLVWSDPDTGHDGQGFRPNLEREPQNGIGQLFGEECVKEACDRLGIDLMIRGHQAPLYGYAFFAGGKMMTLFSAPGYKGSTENDINMGACVEVNTDLQLTIKQLKVSQKFRKNRIADMDKTRLWRKKVLR</sequence>
<dbReference type="SMART" id="SM00156">
    <property type="entry name" value="PP2Ac"/>
    <property type="match status" value="1"/>
</dbReference>
<dbReference type="CDD" id="cd00144">
    <property type="entry name" value="MPP_PPP_family"/>
    <property type="match status" value="1"/>
</dbReference>
<dbReference type="AlphaFoldDB" id="A0A811LRB2"/>
<evidence type="ECO:0000256" key="5">
    <source>
        <dbReference type="ARBA" id="ARBA00023211"/>
    </source>
</evidence>
<keyword evidence="10" id="KW-1133">Transmembrane helix</keyword>
<protein>
    <recommendedName>
        <fullName evidence="8">Serine/threonine-protein phosphatase</fullName>
        <ecNumber evidence="8">3.1.3.16</ecNumber>
    </recommendedName>
</protein>
<dbReference type="EMBL" id="CAJFDH010000006">
    <property type="protein sequence ID" value="CAD5229588.1"/>
    <property type="molecule type" value="Genomic_DNA"/>
</dbReference>
<evidence type="ECO:0000256" key="2">
    <source>
        <dbReference type="ARBA" id="ARBA00022723"/>
    </source>
</evidence>
<dbReference type="InterPro" id="IPR004843">
    <property type="entry name" value="Calcineurin-like_PHP"/>
</dbReference>
<feature type="compositionally biased region" description="Basic and acidic residues" evidence="9">
    <location>
        <begin position="86"/>
        <end position="106"/>
    </location>
</feature>
<comment type="caution">
    <text evidence="12">The sequence shown here is derived from an EMBL/GenBank/DDBJ whole genome shotgun (WGS) entry which is preliminary data.</text>
</comment>
<evidence type="ECO:0000256" key="10">
    <source>
        <dbReference type="SAM" id="Phobius"/>
    </source>
</evidence>
<feature type="compositionally biased region" description="Polar residues" evidence="9">
    <location>
        <begin position="67"/>
        <end position="85"/>
    </location>
</feature>
<evidence type="ECO:0000313" key="13">
    <source>
        <dbReference type="Proteomes" id="UP000614601"/>
    </source>
</evidence>
<accession>A0A811LRB2</accession>
<evidence type="ECO:0000256" key="7">
    <source>
        <dbReference type="ARBA" id="ARBA00048336"/>
    </source>
</evidence>
<comment type="similarity">
    <text evidence="8">Belongs to the PPP phosphatase family.</text>
</comment>
<dbReference type="InterPro" id="IPR006186">
    <property type="entry name" value="Ser/Thr-sp_prot-phosphatase"/>
</dbReference>
<keyword evidence="2" id="KW-0479">Metal-binding</keyword>
<evidence type="ECO:0000256" key="9">
    <source>
        <dbReference type="SAM" id="MobiDB-lite"/>
    </source>
</evidence>
<keyword evidence="10" id="KW-0472">Membrane</keyword>
<dbReference type="GO" id="GO:0004722">
    <property type="term" value="F:protein serine/threonine phosphatase activity"/>
    <property type="evidence" value="ECO:0007669"/>
    <property type="project" value="UniProtKB-EC"/>
</dbReference>
<evidence type="ECO:0000313" key="12">
    <source>
        <dbReference type="EMBL" id="CAD5229588.1"/>
    </source>
</evidence>
<keyword evidence="4" id="KW-0904">Protein phosphatase</keyword>
<dbReference type="Gene3D" id="3.60.21.10">
    <property type="match status" value="1"/>
</dbReference>
<feature type="compositionally biased region" description="Basic and acidic residues" evidence="9">
    <location>
        <begin position="57"/>
        <end position="66"/>
    </location>
</feature>
<feature type="region of interest" description="Disordered" evidence="9">
    <location>
        <begin position="48"/>
        <end position="115"/>
    </location>
</feature>
<keyword evidence="10" id="KW-0812">Transmembrane</keyword>
<comment type="cofactor">
    <cofactor evidence="1">
        <name>Mn(2+)</name>
        <dbReference type="ChEBI" id="CHEBI:29035"/>
    </cofactor>
</comment>
<dbReference type="InterPro" id="IPR029052">
    <property type="entry name" value="Metallo-depent_PP-like"/>
</dbReference>
<dbReference type="PRINTS" id="PR00114">
    <property type="entry name" value="STPHPHTASE"/>
</dbReference>
<proteinExistence type="inferred from homology"/>
<comment type="catalytic activity">
    <reaction evidence="7 8">
        <text>O-phospho-L-threonyl-[protein] + H2O = L-threonyl-[protein] + phosphate</text>
        <dbReference type="Rhea" id="RHEA:47004"/>
        <dbReference type="Rhea" id="RHEA-COMP:11060"/>
        <dbReference type="Rhea" id="RHEA-COMP:11605"/>
        <dbReference type="ChEBI" id="CHEBI:15377"/>
        <dbReference type="ChEBI" id="CHEBI:30013"/>
        <dbReference type="ChEBI" id="CHEBI:43474"/>
        <dbReference type="ChEBI" id="CHEBI:61977"/>
        <dbReference type="EC" id="3.1.3.16"/>
    </reaction>
</comment>
<dbReference type="Proteomes" id="UP000783686">
    <property type="component" value="Unassembled WGS sequence"/>
</dbReference>
<keyword evidence="3 8" id="KW-0378">Hydrolase</keyword>
<evidence type="ECO:0000256" key="4">
    <source>
        <dbReference type="ARBA" id="ARBA00022912"/>
    </source>
</evidence>
<dbReference type="InterPro" id="IPR050341">
    <property type="entry name" value="PP1_catalytic_subunit"/>
</dbReference>
<dbReference type="Proteomes" id="UP000614601">
    <property type="component" value="Unassembled WGS sequence"/>
</dbReference>
<reference evidence="12" key="1">
    <citation type="submission" date="2020-09" db="EMBL/GenBank/DDBJ databases">
        <authorList>
            <person name="Kikuchi T."/>
        </authorList>
    </citation>
    <scope>NUCLEOTIDE SEQUENCE</scope>
    <source>
        <strain evidence="12">SH1</strain>
    </source>
</reference>
<evidence type="ECO:0000259" key="11">
    <source>
        <dbReference type="PROSITE" id="PS00125"/>
    </source>
</evidence>
<evidence type="ECO:0000256" key="3">
    <source>
        <dbReference type="ARBA" id="ARBA00022801"/>
    </source>
</evidence>
<keyword evidence="5" id="KW-0464">Manganese</keyword>
<comment type="catalytic activity">
    <reaction evidence="6">
        <text>O-phospho-L-seryl-[protein] + H2O = L-seryl-[protein] + phosphate</text>
        <dbReference type="Rhea" id="RHEA:20629"/>
        <dbReference type="Rhea" id="RHEA-COMP:9863"/>
        <dbReference type="Rhea" id="RHEA-COMP:11604"/>
        <dbReference type="ChEBI" id="CHEBI:15377"/>
        <dbReference type="ChEBI" id="CHEBI:29999"/>
        <dbReference type="ChEBI" id="CHEBI:43474"/>
        <dbReference type="ChEBI" id="CHEBI:83421"/>
        <dbReference type="EC" id="3.1.3.16"/>
    </reaction>
</comment>
<name>A0A811LRB2_9BILA</name>
<evidence type="ECO:0000256" key="8">
    <source>
        <dbReference type="RuleBase" id="RU004273"/>
    </source>
</evidence>
<keyword evidence="13" id="KW-1185">Reference proteome</keyword>
<organism evidence="12 13">
    <name type="scientific">Bursaphelenchus okinawaensis</name>
    <dbReference type="NCBI Taxonomy" id="465554"/>
    <lineage>
        <taxon>Eukaryota</taxon>
        <taxon>Metazoa</taxon>
        <taxon>Ecdysozoa</taxon>
        <taxon>Nematoda</taxon>
        <taxon>Chromadorea</taxon>
        <taxon>Rhabditida</taxon>
        <taxon>Tylenchina</taxon>
        <taxon>Tylenchomorpha</taxon>
        <taxon>Aphelenchoidea</taxon>
        <taxon>Aphelenchoididae</taxon>
        <taxon>Bursaphelenchus</taxon>
    </lineage>
</organism>
<evidence type="ECO:0000256" key="1">
    <source>
        <dbReference type="ARBA" id="ARBA00001936"/>
    </source>
</evidence>
<dbReference type="OrthoDB" id="5857583at2759"/>
<feature type="transmembrane region" description="Helical" evidence="10">
    <location>
        <begin position="13"/>
        <end position="32"/>
    </location>
</feature>
<dbReference type="EMBL" id="CAJFCW020000006">
    <property type="protein sequence ID" value="CAG9127033.1"/>
    <property type="molecule type" value="Genomic_DNA"/>
</dbReference>
<dbReference type="Pfam" id="PF00149">
    <property type="entry name" value="Metallophos"/>
    <property type="match status" value="1"/>
</dbReference>
<gene>
    <name evidence="12" type="ORF">BOKJ2_LOCUS13647</name>
</gene>
<dbReference type="GO" id="GO:0005634">
    <property type="term" value="C:nucleus"/>
    <property type="evidence" value="ECO:0007669"/>
    <property type="project" value="TreeGrafter"/>
</dbReference>
<dbReference type="GO" id="GO:0046872">
    <property type="term" value="F:metal ion binding"/>
    <property type="evidence" value="ECO:0007669"/>
    <property type="project" value="UniProtKB-KW"/>
</dbReference>
<evidence type="ECO:0000256" key="6">
    <source>
        <dbReference type="ARBA" id="ARBA00047761"/>
    </source>
</evidence>
<dbReference type="EC" id="3.1.3.16" evidence="8"/>